<evidence type="ECO:0000256" key="1">
    <source>
        <dbReference type="ARBA" id="ARBA00009277"/>
    </source>
</evidence>
<keyword evidence="4" id="KW-1185">Reference proteome</keyword>
<comment type="caution">
    <text evidence="3">The sequence shown here is derived from an EMBL/GenBank/DDBJ whole genome shotgun (WGS) entry which is preliminary data.</text>
</comment>
<dbReference type="RefSeq" id="WP_226395357.1">
    <property type="nucleotide sequence ID" value="NZ_JADCKL010000011.1"/>
</dbReference>
<dbReference type="InterPro" id="IPR054353">
    <property type="entry name" value="IstA-like_C"/>
</dbReference>
<dbReference type="EMBL" id="JADCKL010000011">
    <property type="protein sequence ID" value="MBE5063948.1"/>
    <property type="molecule type" value="Genomic_DNA"/>
</dbReference>
<feature type="domain" description="Integrase catalytic" evidence="2">
    <location>
        <begin position="135"/>
        <end position="330"/>
    </location>
</feature>
<gene>
    <name evidence="3" type="ORF">INF30_11860</name>
</gene>
<dbReference type="PANTHER" id="PTHR35004">
    <property type="entry name" value="TRANSPOSASE RV3428C-RELATED"/>
    <property type="match status" value="1"/>
</dbReference>
<sequence>MLDYKSIIIKRYALGLSYKELAEEFSASKSGINDFIRAFERCEKLSYPLPEGITNYAIYELVYGHEPGTNRRNDSYEQPDFPTIFKQMNERKNMTLVYLWSRYQKDCIAKAAKPYQYRQFCELYGRWCRENCETLHIQAVIGQKMEVDFAGKTFELIDKLTGEITTIVVFVAVLPYSQYIYAEGMVSSCEPQWIEVNNHALAYFGGVPTIVVCDNCKQAVSANKDWIDPDLNKDYAAWADHNHTVILPAKVRKPKWKSSVENAVGILEKGFFHDLEENRYFSLEQFNKDLWEKLDALNHENFKKKDYSRYDQWLEERSELLPLPAVPYEYMERRTAKVSADFHVRFDNAYYSVDKAYLHKSVLIAASATTVNIYSMKGKLIVSWRRASRRGEWLTDPAHLPESYKQMSEWNATYFTRKAMTVGPNTVKVIEHILRSREHEVQTYRLCIGILNYTKKYSKLALEDCCKLAIDTNHISYSFIKNSIAAVAEEIGSAGFNTKLNEERNKGAFVMSPHAGDIDRLLSKSSKLAGEVRDEEA</sequence>
<evidence type="ECO:0000313" key="3">
    <source>
        <dbReference type="EMBL" id="MBE5063948.1"/>
    </source>
</evidence>
<comment type="similarity">
    <text evidence="1">Belongs to the transposase IS21/IS408/IS1162 family.</text>
</comment>
<evidence type="ECO:0000313" key="4">
    <source>
        <dbReference type="Proteomes" id="UP000758652"/>
    </source>
</evidence>
<organism evidence="3 4">
    <name type="scientific">Claveliimonas monacensis</name>
    <dbReference type="NCBI Taxonomy" id="2779351"/>
    <lineage>
        <taxon>Bacteria</taxon>
        <taxon>Bacillati</taxon>
        <taxon>Bacillota</taxon>
        <taxon>Clostridia</taxon>
        <taxon>Lachnospirales</taxon>
        <taxon>Lachnospiraceae</taxon>
        <taxon>Claveliimonas</taxon>
    </lineage>
</organism>
<protein>
    <submittedName>
        <fullName evidence="3">IS21 family transposase</fullName>
    </submittedName>
</protein>
<accession>A0ABR9RM30</accession>
<proteinExistence type="inferred from homology"/>
<dbReference type="Pfam" id="PF22483">
    <property type="entry name" value="Mu-transpos_C_2"/>
    <property type="match status" value="1"/>
</dbReference>
<dbReference type="InterPro" id="IPR001584">
    <property type="entry name" value="Integrase_cat-core"/>
</dbReference>
<dbReference type="InterPro" id="IPR036397">
    <property type="entry name" value="RNaseH_sf"/>
</dbReference>
<dbReference type="Proteomes" id="UP000758652">
    <property type="component" value="Unassembled WGS sequence"/>
</dbReference>
<dbReference type="Gene3D" id="3.30.420.10">
    <property type="entry name" value="Ribonuclease H-like superfamily/Ribonuclease H"/>
    <property type="match status" value="1"/>
</dbReference>
<dbReference type="PROSITE" id="PS50994">
    <property type="entry name" value="INTEGRASE"/>
    <property type="match status" value="1"/>
</dbReference>
<name>A0ABR9RM30_9FIRM</name>
<dbReference type="PANTHER" id="PTHR35004:SF8">
    <property type="entry name" value="TRANSPOSASE RV3428C-RELATED"/>
    <property type="match status" value="1"/>
</dbReference>
<dbReference type="NCBIfam" id="NF033546">
    <property type="entry name" value="transpos_IS21"/>
    <property type="match status" value="1"/>
</dbReference>
<reference evidence="3 4" key="1">
    <citation type="submission" date="2020-10" db="EMBL/GenBank/DDBJ databases">
        <title>ChiBAC.</title>
        <authorList>
            <person name="Zenner C."/>
            <person name="Hitch T.C.A."/>
            <person name="Clavel T."/>
        </authorList>
    </citation>
    <scope>NUCLEOTIDE SEQUENCE [LARGE SCALE GENOMIC DNA]</scope>
    <source>
        <strain evidence="3 4">DSM 108991</strain>
    </source>
</reference>
<evidence type="ECO:0000259" key="2">
    <source>
        <dbReference type="PROSITE" id="PS50994"/>
    </source>
</evidence>